<dbReference type="AlphaFoldDB" id="A0A8K0WZW3"/>
<gene>
    <name evidence="4" type="ORF">B0T11DRAFT_260154</name>
</gene>
<evidence type="ECO:0000256" key="2">
    <source>
        <dbReference type="SAM" id="SignalP"/>
    </source>
</evidence>
<comment type="caution">
    <text evidence="4">The sequence shown here is derived from an EMBL/GenBank/DDBJ whole genome shotgun (WGS) entry which is preliminary data.</text>
</comment>
<keyword evidence="1" id="KW-0378">Hydrolase</keyword>
<dbReference type="InterPro" id="IPR029018">
    <property type="entry name" value="Hex-like_dom2"/>
</dbReference>
<reference evidence="4" key="1">
    <citation type="journal article" date="2021" name="Nat. Commun.">
        <title>Genetic determinants of endophytism in the Arabidopsis root mycobiome.</title>
        <authorList>
            <person name="Mesny F."/>
            <person name="Miyauchi S."/>
            <person name="Thiergart T."/>
            <person name="Pickel B."/>
            <person name="Atanasova L."/>
            <person name="Karlsson M."/>
            <person name="Huettel B."/>
            <person name="Barry K.W."/>
            <person name="Haridas S."/>
            <person name="Chen C."/>
            <person name="Bauer D."/>
            <person name="Andreopoulos W."/>
            <person name="Pangilinan J."/>
            <person name="LaButti K."/>
            <person name="Riley R."/>
            <person name="Lipzen A."/>
            <person name="Clum A."/>
            <person name="Drula E."/>
            <person name="Henrissat B."/>
            <person name="Kohler A."/>
            <person name="Grigoriev I.V."/>
            <person name="Martin F.M."/>
            <person name="Hacquard S."/>
        </authorList>
    </citation>
    <scope>NUCLEOTIDE SEQUENCE</scope>
    <source>
        <strain evidence="4">MPI-CAGE-AT-0016</strain>
    </source>
</reference>
<dbReference type="Pfam" id="PF17829">
    <property type="entry name" value="GH115_C"/>
    <property type="match status" value="1"/>
</dbReference>
<keyword evidence="5" id="KW-1185">Reference proteome</keyword>
<dbReference type="InterPro" id="IPR042301">
    <property type="entry name" value="GH115_sf"/>
</dbReference>
<dbReference type="Gene3D" id="1.20.58.2150">
    <property type="match status" value="1"/>
</dbReference>
<dbReference type="Gene3D" id="3.20.20.520">
    <property type="entry name" value="Glycosyl hydrolase family 115"/>
    <property type="match status" value="1"/>
</dbReference>
<dbReference type="Gene3D" id="3.30.379.10">
    <property type="entry name" value="Chitobiase/beta-hexosaminidase domain 2-like"/>
    <property type="match status" value="1"/>
</dbReference>
<protein>
    <recommendedName>
        <fullName evidence="3">Gylcosyl hydrolase 115 C-terminal domain-containing protein</fullName>
    </recommendedName>
</protein>
<dbReference type="PANTHER" id="PTHR37842">
    <property type="match status" value="1"/>
</dbReference>
<evidence type="ECO:0000313" key="4">
    <source>
        <dbReference type="EMBL" id="KAH7353855.1"/>
    </source>
</evidence>
<keyword evidence="2" id="KW-0732">Signal</keyword>
<sequence>MSTPAGRFAGILLWLQFLLLPFLVSAGIEESLVTFDSSDGAVELHNAIIIRDDTDPVGISIAANTLADDLEQITGNKPIVKAWKGPCNGTNTNSTSESRVAIIAATVDSPLIRRLESLGKLDVDDIRGKWETFRTTVISKPSAGIDSALVIAGSDMRAVVFGLYTLSEQSGQSPLHWWADVPATKHDSIYALNKTLTFGEPTVKFRGLFINDEAPALTGWWAERSGRTDYTFDSEFYERVFDLLLRLRANFIWPAMWASFVPSPGRIFFTDDPENIQLANDYGIVVSTSHHEPMQRASNEWKETPNAGPWNWVTNKDNVVDFMDQGVQRAALNDTYFTLGMRGENDGPIQADDPIAVLEDVFATERELLAKHYGNVTAAKQVWTIYKEVATYYAAGLTPPDDVTLMFTDDNWGNVQRLPTEEERKRSGGIGMYYHFAYVGRPKSYKWQNCNNLPKVYKELFQAAEGGATQIWVMNVGDIKPLELPLNLAMDLAWNSTRFDLDTLPQYLESLAARDFGPEQAEAIASAWLQYSHLVGMRHFEVTEPTTYSLGNYEEMNRVLDAWKALSEGARAIEAALPEDRRAALFHTLTYGAVAGHNYHEIVLGQGKNQQYGFERRNSANAIAHQLLESFDLDYDLIEDYDSLSDGKWKGIMSTPKFDMSTADWRPASRDVMANLSFVQLRQDFDYGFGNLGIFVEQSRAAYTQGRICASINPSKPTKDGFSPRMRVMEPHGPETRFIDLFHRGDSRKTLTWSIKVPEPWIKLSQSSGEVFGSKPEQRVLVSIDWAAVPTNYNKVLQLRVSYSPPDHFDDVHLPIWNKRAPSDFVGFPDVDGIISIEAPHFQRSSDADSGDVRFQKMPRLGSRSESGSVGLRPYTAAHESEEAAKASWLEYDIFVLGDSPRTQVNATIYINGALDTHPDKPMTYSLTLKDAEPKFVRILRDPANPGDNPPEWTAEVASHVWKRTVPLGTLAPGKHTLRWQVNSPEVYLEKIVLATQGRLPETYLGPPETRLLGQE</sequence>
<accession>A0A8K0WZW3</accession>
<evidence type="ECO:0000256" key="1">
    <source>
        <dbReference type="ARBA" id="ARBA00022801"/>
    </source>
</evidence>
<dbReference type="InterPro" id="IPR041437">
    <property type="entry name" value="GH115_C"/>
</dbReference>
<evidence type="ECO:0000313" key="5">
    <source>
        <dbReference type="Proteomes" id="UP000813385"/>
    </source>
</evidence>
<feature type="domain" description="Gylcosyl hydrolase 115 C-terminal" evidence="3">
    <location>
        <begin position="827"/>
        <end position="1009"/>
    </location>
</feature>
<feature type="chain" id="PRO_5035445296" description="Gylcosyl hydrolase 115 C-terminal domain-containing protein" evidence="2">
    <location>
        <begin position="27"/>
        <end position="1016"/>
    </location>
</feature>
<proteinExistence type="predicted"/>
<organism evidence="4 5">
    <name type="scientific">Plectosphaerella cucumerina</name>
    <dbReference type="NCBI Taxonomy" id="40658"/>
    <lineage>
        <taxon>Eukaryota</taxon>
        <taxon>Fungi</taxon>
        <taxon>Dikarya</taxon>
        <taxon>Ascomycota</taxon>
        <taxon>Pezizomycotina</taxon>
        <taxon>Sordariomycetes</taxon>
        <taxon>Hypocreomycetidae</taxon>
        <taxon>Glomerellales</taxon>
        <taxon>Plectosphaerellaceae</taxon>
        <taxon>Plectosphaerella</taxon>
    </lineage>
</organism>
<dbReference type="PANTHER" id="PTHR37842:SF2">
    <property type="entry name" value="GYLCOSYL HYDROLASE 115 C-TERMINAL DOMAIN-CONTAINING PROTEIN"/>
    <property type="match status" value="1"/>
</dbReference>
<dbReference type="Pfam" id="PF15979">
    <property type="entry name" value="Glyco_hydro_115"/>
    <property type="match status" value="1"/>
</dbReference>
<evidence type="ECO:0000259" key="3">
    <source>
        <dbReference type="Pfam" id="PF17829"/>
    </source>
</evidence>
<dbReference type="Gene3D" id="2.60.120.1620">
    <property type="match status" value="1"/>
</dbReference>
<dbReference type="EMBL" id="JAGPXD010000005">
    <property type="protein sequence ID" value="KAH7353855.1"/>
    <property type="molecule type" value="Genomic_DNA"/>
</dbReference>
<dbReference type="GO" id="GO:0016787">
    <property type="term" value="F:hydrolase activity"/>
    <property type="evidence" value="ECO:0007669"/>
    <property type="project" value="UniProtKB-KW"/>
</dbReference>
<dbReference type="Proteomes" id="UP000813385">
    <property type="component" value="Unassembled WGS sequence"/>
</dbReference>
<dbReference type="OrthoDB" id="4849794at2759"/>
<name>A0A8K0WZW3_9PEZI</name>
<dbReference type="InterPro" id="IPR031924">
    <property type="entry name" value="GH115"/>
</dbReference>
<feature type="signal peptide" evidence="2">
    <location>
        <begin position="1"/>
        <end position="26"/>
    </location>
</feature>